<dbReference type="AlphaFoldDB" id="A0A2X2T6V6"/>
<organism evidence="2 3">
    <name type="scientific">Cedecea neteri</name>
    <dbReference type="NCBI Taxonomy" id="158822"/>
    <lineage>
        <taxon>Bacteria</taxon>
        <taxon>Pseudomonadati</taxon>
        <taxon>Pseudomonadota</taxon>
        <taxon>Gammaproteobacteria</taxon>
        <taxon>Enterobacterales</taxon>
        <taxon>Enterobacteriaceae</taxon>
        <taxon>Cedecea</taxon>
    </lineage>
</organism>
<dbReference type="EMBL" id="UAVU01000003">
    <property type="protein sequence ID" value="SQA96283.1"/>
    <property type="molecule type" value="Genomic_DNA"/>
</dbReference>
<protein>
    <submittedName>
        <fullName evidence="2">Uncharacterized protein</fullName>
    </submittedName>
</protein>
<evidence type="ECO:0000256" key="1">
    <source>
        <dbReference type="SAM" id="Phobius"/>
    </source>
</evidence>
<dbReference type="Proteomes" id="UP000251197">
    <property type="component" value="Unassembled WGS sequence"/>
</dbReference>
<keyword evidence="1" id="KW-1133">Transmembrane helix</keyword>
<keyword evidence="1" id="KW-0812">Transmembrane</keyword>
<proteinExistence type="predicted"/>
<evidence type="ECO:0000313" key="2">
    <source>
        <dbReference type="EMBL" id="SQA96283.1"/>
    </source>
</evidence>
<accession>A0A2X2T6V6</accession>
<sequence length="70" mass="8064">MPVHCRCYVPAPVWLQARFLAEHLLPIRLEIALSRPRATNDFENVLLFAFMTYALLMLFNDGTANTLSRL</sequence>
<feature type="transmembrane region" description="Helical" evidence="1">
    <location>
        <begin position="42"/>
        <end position="60"/>
    </location>
</feature>
<keyword evidence="1" id="KW-0472">Membrane</keyword>
<reference evidence="2 3" key="1">
    <citation type="submission" date="2018-06" db="EMBL/GenBank/DDBJ databases">
        <authorList>
            <consortium name="Pathogen Informatics"/>
            <person name="Doyle S."/>
        </authorList>
    </citation>
    <scope>NUCLEOTIDE SEQUENCE [LARGE SCALE GENOMIC DNA]</scope>
    <source>
        <strain evidence="2 3">NCTC12120</strain>
    </source>
</reference>
<name>A0A2X2T6V6_9ENTR</name>
<gene>
    <name evidence="2" type="ORF">NCTC12120_00038</name>
</gene>
<evidence type="ECO:0000313" key="3">
    <source>
        <dbReference type="Proteomes" id="UP000251197"/>
    </source>
</evidence>